<dbReference type="InterPro" id="IPR006439">
    <property type="entry name" value="HAD-SF_hydro_IA"/>
</dbReference>
<dbReference type="NCBIfam" id="NF011564">
    <property type="entry name" value="PRK14988.1"/>
    <property type="match status" value="1"/>
</dbReference>
<gene>
    <name evidence="1" type="ORF">METZ01_LOCUS102072</name>
</gene>
<proteinExistence type="predicted"/>
<dbReference type="InterPro" id="IPR050155">
    <property type="entry name" value="HAD-like_hydrolase_sf"/>
</dbReference>
<dbReference type="GO" id="GO:0005829">
    <property type="term" value="C:cytosol"/>
    <property type="evidence" value="ECO:0007669"/>
    <property type="project" value="TreeGrafter"/>
</dbReference>
<dbReference type="GO" id="GO:0006281">
    <property type="term" value="P:DNA repair"/>
    <property type="evidence" value="ECO:0007669"/>
    <property type="project" value="TreeGrafter"/>
</dbReference>
<evidence type="ECO:0000313" key="1">
    <source>
        <dbReference type="EMBL" id="SVA49218.1"/>
    </source>
</evidence>
<accession>A0A381WB22</accession>
<name>A0A381WB22_9ZZZZ</name>
<dbReference type="GO" id="GO:0008967">
    <property type="term" value="F:phosphoglycolate phosphatase activity"/>
    <property type="evidence" value="ECO:0007669"/>
    <property type="project" value="TreeGrafter"/>
</dbReference>
<reference evidence="1" key="1">
    <citation type="submission" date="2018-05" db="EMBL/GenBank/DDBJ databases">
        <authorList>
            <person name="Lanie J.A."/>
            <person name="Ng W.-L."/>
            <person name="Kazmierczak K.M."/>
            <person name="Andrzejewski T.M."/>
            <person name="Davidsen T.M."/>
            <person name="Wayne K.J."/>
            <person name="Tettelin H."/>
            <person name="Glass J.I."/>
            <person name="Rusch D."/>
            <person name="Podicherti R."/>
            <person name="Tsui H.-C.T."/>
            <person name="Winkler M.E."/>
        </authorList>
    </citation>
    <scope>NUCLEOTIDE SEQUENCE</scope>
</reference>
<dbReference type="PANTHER" id="PTHR43434:SF3">
    <property type="entry name" value="GMP_IMP NUCLEOTIDASE YRFG"/>
    <property type="match status" value="1"/>
</dbReference>
<dbReference type="AlphaFoldDB" id="A0A381WB22"/>
<dbReference type="InterPro" id="IPR036412">
    <property type="entry name" value="HAD-like_sf"/>
</dbReference>
<protein>
    <recommendedName>
        <fullName evidence="2">FCP1 homology domain-containing protein</fullName>
    </recommendedName>
</protein>
<dbReference type="EMBL" id="UINC01011121">
    <property type="protein sequence ID" value="SVA49218.1"/>
    <property type="molecule type" value="Genomic_DNA"/>
</dbReference>
<organism evidence="1">
    <name type="scientific">marine metagenome</name>
    <dbReference type="NCBI Taxonomy" id="408172"/>
    <lineage>
        <taxon>unclassified sequences</taxon>
        <taxon>metagenomes</taxon>
        <taxon>ecological metagenomes</taxon>
    </lineage>
</organism>
<dbReference type="PANTHER" id="PTHR43434">
    <property type="entry name" value="PHOSPHOGLYCOLATE PHOSPHATASE"/>
    <property type="match status" value="1"/>
</dbReference>
<dbReference type="CDD" id="cd01427">
    <property type="entry name" value="HAD_like"/>
    <property type="match status" value="1"/>
</dbReference>
<dbReference type="NCBIfam" id="TIGR01509">
    <property type="entry name" value="HAD-SF-IA-v3"/>
    <property type="match status" value="1"/>
</dbReference>
<dbReference type="SUPFAM" id="SSF56784">
    <property type="entry name" value="HAD-like"/>
    <property type="match status" value="1"/>
</dbReference>
<evidence type="ECO:0008006" key="2">
    <source>
        <dbReference type="Google" id="ProtNLM"/>
    </source>
</evidence>
<dbReference type="SFLD" id="SFLDG01129">
    <property type="entry name" value="C1.5:_HAD__Beta-PGM__Phosphata"/>
    <property type="match status" value="1"/>
</dbReference>
<dbReference type="Pfam" id="PF00702">
    <property type="entry name" value="Hydrolase"/>
    <property type="match status" value="1"/>
</dbReference>
<dbReference type="InterPro" id="IPR023214">
    <property type="entry name" value="HAD_sf"/>
</dbReference>
<dbReference type="SFLD" id="SFLDS00003">
    <property type="entry name" value="Haloacid_Dehalogenase"/>
    <property type="match status" value="1"/>
</dbReference>
<dbReference type="Gene3D" id="3.40.50.1000">
    <property type="entry name" value="HAD superfamily/HAD-like"/>
    <property type="match status" value="1"/>
</dbReference>
<sequence length="223" mass="25737">MEMASPIVPWSEIDTVLVDMDGTLLDLAFDNFFWMDLIPSHYAKLHQLAKEEVRDRLLERYRAKEGTLAWYCIDHWTEALGLDIRALKRANRHRIKYLPKAVEFLASVRARGKRLLLVTNAHRDTLAIKVGQTDLDKRVDGLISSHDFHFPKETQQFWTKFVARENIDPQRTLFIEDSVEVLQNARAFGVKFLIAIQKPDSRYPAKPVDFFPAVDGVADLVSD</sequence>